<sequence length="557" mass="64326">MADRKHSPLNSYRPKFRRHHPHAHSRPRHLDHERTSPPKLRARPDIAVHLDSPKGSNEVLVVDVFDGANGGKEGHTSVAIYSTNPTAGLPAPQQITKTVPTQRPPIKRSSKPRSKSESDNVSQTKGDSAFFDPSDFFLMTSRDDILYQWGSNDVDTQEVASDTLDLDRIMPAAPFLLNFSHYDEKDIALHVGLRRKHGRRVVVKNYSPTFIPPCTDDYNREFFRYLKTKENLETLKFILEIYIDDDPLQYKCFDEDLTTSTSSRPFDSGEILENSDFPVIRSNFATFWATKTIPNKLTFIHVELPGLSAFYLNDWKRFLELQTRLVTLICSFGSVLWTFYKNVIPKNEKTLEKVVLRRLISYDVRNQRHVPLDFGIFEKCEQLNYLKITGGGYKERWGEWVTLGQENDQEEILLNVNLDLIPLENLLEFHYCRMSINKTRLQELAIACQDKKLRLICCNCPDREFTDGDWPIDSSDQSAESDKAWEIEDMATTIELAMQFGGHSTSRRHIEYYRKQQQQKQYLITFLLILCTLAFLGMTAAVIVAIAYSNKGRHDRM</sequence>
<feature type="compositionally biased region" description="Basic residues" evidence="1">
    <location>
        <begin position="14"/>
        <end position="27"/>
    </location>
</feature>
<evidence type="ECO:0000313" key="4">
    <source>
        <dbReference type="Proteomes" id="UP000198287"/>
    </source>
</evidence>
<accession>A0A226EQ33</accession>
<gene>
    <name evidence="3" type="ORF">Fcan01_04477</name>
</gene>
<dbReference type="Proteomes" id="UP000198287">
    <property type="component" value="Unassembled WGS sequence"/>
</dbReference>
<protein>
    <submittedName>
        <fullName evidence="3">Collagen alpha-1(XXVII) chain</fullName>
    </submittedName>
</protein>
<feature type="region of interest" description="Disordered" evidence="1">
    <location>
        <begin position="1"/>
        <end position="42"/>
    </location>
</feature>
<name>A0A226EQ33_FOLCA</name>
<dbReference type="GO" id="GO:0005581">
    <property type="term" value="C:collagen trimer"/>
    <property type="evidence" value="ECO:0007669"/>
    <property type="project" value="UniProtKB-KW"/>
</dbReference>
<proteinExistence type="predicted"/>
<dbReference type="OrthoDB" id="10632471at2759"/>
<keyword evidence="4" id="KW-1185">Reference proteome</keyword>
<feature type="transmembrane region" description="Helical" evidence="2">
    <location>
        <begin position="522"/>
        <end position="548"/>
    </location>
</feature>
<keyword evidence="3" id="KW-0176">Collagen</keyword>
<reference evidence="3 4" key="1">
    <citation type="submission" date="2015-12" db="EMBL/GenBank/DDBJ databases">
        <title>The genome of Folsomia candida.</title>
        <authorList>
            <person name="Faddeeva A."/>
            <person name="Derks M.F."/>
            <person name="Anvar Y."/>
            <person name="Smit S."/>
            <person name="Van Straalen N."/>
            <person name="Roelofs D."/>
        </authorList>
    </citation>
    <scope>NUCLEOTIDE SEQUENCE [LARGE SCALE GENOMIC DNA]</scope>
    <source>
        <strain evidence="3 4">VU population</strain>
        <tissue evidence="3">Whole body</tissue>
    </source>
</reference>
<keyword evidence="2" id="KW-0812">Transmembrane</keyword>
<feature type="compositionally biased region" description="Basic and acidic residues" evidence="1">
    <location>
        <begin position="28"/>
        <end position="42"/>
    </location>
</feature>
<evidence type="ECO:0000313" key="3">
    <source>
        <dbReference type="EMBL" id="OXA59733.1"/>
    </source>
</evidence>
<feature type="region of interest" description="Disordered" evidence="1">
    <location>
        <begin position="83"/>
        <end position="127"/>
    </location>
</feature>
<organism evidence="3 4">
    <name type="scientific">Folsomia candida</name>
    <name type="common">Springtail</name>
    <dbReference type="NCBI Taxonomy" id="158441"/>
    <lineage>
        <taxon>Eukaryota</taxon>
        <taxon>Metazoa</taxon>
        <taxon>Ecdysozoa</taxon>
        <taxon>Arthropoda</taxon>
        <taxon>Hexapoda</taxon>
        <taxon>Collembola</taxon>
        <taxon>Entomobryomorpha</taxon>
        <taxon>Isotomoidea</taxon>
        <taxon>Isotomidae</taxon>
        <taxon>Proisotominae</taxon>
        <taxon>Folsomia</taxon>
    </lineage>
</organism>
<evidence type="ECO:0000256" key="1">
    <source>
        <dbReference type="SAM" id="MobiDB-lite"/>
    </source>
</evidence>
<dbReference type="AlphaFoldDB" id="A0A226EQ33"/>
<keyword evidence="2" id="KW-0472">Membrane</keyword>
<evidence type="ECO:0000256" key="2">
    <source>
        <dbReference type="SAM" id="Phobius"/>
    </source>
</evidence>
<keyword evidence="2" id="KW-1133">Transmembrane helix</keyword>
<comment type="caution">
    <text evidence="3">The sequence shown here is derived from an EMBL/GenBank/DDBJ whole genome shotgun (WGS) entry which is preliminary data.</text>
</comment>
<dbReference type="EMBL" id="LNIX01000002">
    <property type="protein sequence ID" value="OXA59733.1"/>
    <property type="molecule type" value="Genomic_DNA"/>
</dbReference>